<protein>
    <recommendedName>
        <fullName evidence="2">CCHC-type domain-containing protein</fullName>
    </recommendedName>
</protein>
<gene>
    <name evidence="3" type="ORF">OnM2_050066</name>
</gene>
<accession>A0A420HST7</accession>
<dbReference type="AlphaFoldDB" id="A0A420HST7"/>
<dbReference type="GO" id="GO:0003676">
    <property type="term" value="F:nucleic acid binding"/>
    <property type="evidence" value="ECO:0007669"/>
    <property type="project" value="InterPro"/>
</dbReference>
<name>A0A420HST7_9PEZI</name>
<comment type="caution">
    <text evidence="3">The sequence shown here is derived from an EMBL/GenBank/DDBJ whole genome shotgun (WGS) entry which is preliminary data.</text>
</comment>
<reference evidence="3 4" key="1">
    <citation type="journal article" date="2018" name="BMC Genomics">
        <title>Comparative genome analyses reveal sequence features reflecting distinct modes of host-adaptation between dicot and monocot powdery mildew.</title>
        <authorList>
            <person name="Wu Y."/>
            <person name="Ma X."/>
            <person name="Pan Z."/>
            <person name="Kale S.D."/>
            <person name="Song Y."/>
            <person name="King H."/>
            <person name="Zhang Q."/>
            <person name="Presley C."/>
            <person name="Deng X."/>
            <person name="Wei C.I."/>
            <person name="Xiao S."/>
        </authorList>
    </citation>
    <scope>NUCLEOTIDE SEQUENCE [LARGE SCALE GENOMIC DNA]</scope>
    <source>
        <strain evidence="3">UMSG2</strain>
    </source>
</reference>
<proteinExistence type="predicted"/>
<keyword evidence="1" id="KW-0862">Zinc</keyword>
<sequence length="127" mass="14637">MNFVLIENIVVRDKKKYVSGPTAAIMTPPFLRHTLSFPHVKRENSTPLVSSLQLEIFVRKCHNCRKLGHQSRKCLRPQNLTYPLSGQIQQFQDRNIRDDGIFQGKANNELSLIENSENKDLLSKSLF</sequence>
<dbReference type="SUPFAM" id="SSF57756">
    <property type="entry name" value="Retrovirus zinc finger-like domains"/>
    <property type="match status" value="1"/>
</dbReference>
<evidence type="ECO:0000256" key="1">
    <source>
        <dbReference type="PROSITE-ProRule" id="PRU00047"/>
    </source>
</evidence>
<keyword evidence="4" id="KW-1185">Reference proteome</keyword>
<dbReference type="InterPro" id="IPR036875">
    <property type="entry name" value="Znf_CCHC_sf"/>
</dbReference>
<dbReference type="Proteomes" id="UP000286134">
    <property type="component" value="Unassembled WGS sequence"/>
</dbReference>
<dbReference type="InterPro" id="IPR001878">
    <property type="entry name" value="Znf_CCHC"/>
</dbReference>
<evidence type="ECO:0000313" key="4">
    <source>
        <dbReference type="Proteomes" id="UP000286134"/>
    </source>
</evidence>
<keyword evidence="1" id="KW-0863">Zinc-finger</keyword>
<dbReference type="EMBL" id="MCFK01005077">
    <property type="protein sequence ID" value="RKF60483.1"/>
    <property type="molecule type" value="Genomic_DNA"/>
</dbReference>
<dbReference type="PROSITE" id="PS50158">
    <property type="entry name" value="ZF_CCHC"/>
    <property type="match status" value="1"/>
</dbReference>
<evidence type="ECO:0000259" key="2">
    <source>
        <dbReference type="PROSITE" id="PS50158"/>
    </source>
</evidence>
<feature type="domain" description="CCHC-type" evidence="2">
    <location>
        <begin position="59"/>
        <end position="74"/>
    </location>
</feature>
<organism evidence="3 4">
    <name type="scientific">Erysiphe neolycopersici</name>
    <dbReference type="NCBI Taxonomy" id="212602"/>
    <lineage>
        <taxon>Eukaryota</taxon>
        <taxon>Fungi</taxon>
        <taxon>Dikarya</taxon>
        <taxon>Ascomycota</taxon>
        <taxon>Pezizomycotina</taxon>
        <taxon>Leotiomycetes</taxon>
        <taxon>Erysiphales</taxon>
        <taxon>Erysiphaceae</taxon>
        <taxon>Erysiphe</taxon>
    </lineage>
</organism>
<dbReference type="GO" id="GO:0008270">
    <property type="term" value="F:zinc ion binding"/>
    <property type="evidence" value="ECO:0007669"/>
    <property type="project" value="UniProtKB-KW"/>
</dbReference>
<keyword evidence="1" id="KW-0479">Metal-binding</keyword>
<evidence type="ECO:0000313" key="3">
    <source>
        <dbReference type="EMBL" id="RKF60483.1"/>
    </source>
</evidence>